<gene>
    <name evidence="2" type="ORF">FBUS_07190</name>
</gene>
<keyword evidence="3" id="KW-1185">Reference proteome</keyword>
<proteinExistence type="predicted"/>
<evidence type="ECO:0000256" key="1">
    <source>
        <dbReference type="SAM" id="MobiDB-lite"/>
    </source>
</evidence>
<feature type="compositionally biased region" description="Basic residues" evidence="1">
    <location>
        <begin position="329"/>
        <end position="341"/>
    </location>
</feature>
<dbReference type="EMBL" id="LUCM01010949">
    <property type="protein sequence ID" value="KAA0184733.1"/>
    <property type="molecule type" value="Genomic_DNA"/>
</dbReference>
<dbReference type="Proteomes" id="UP000728185">
    <property type="component" value="Unassembled WGS sequence"/>
</dbReference>
<dbReference type="AlphaFoldDB" id="A0A8E0RLB4"/>
<organism evidence="2 3">
    <name type="scientific">Fasciolopsis buskii</name>
    <dbReference type="NCBI Taxonomy" id="27845"/>
    <lineage>
        <taxon>Eukaryota</taxon>
        <taxon>Metazoa</taxon>
        <taxon>Spiralia</taxon>
        <taxon>Lophotrochozoa</taxon>
        <taxon>Platyhelminthes</taxon>
        <taxon>Trematoda</taxon>
        <taxon>Digenea</taxon>
        <taxon>Plagiorchiida</taxon>
        <taxon>Echinostomata</taxon>
        <taxon>Echinostomatoidea</taxon>
        <taxon>Fasciolidae</taxon>
        <taxon>Fasciolopsis</taxon>
    </lineage>
</organism>
<protein>
    <submittedName>
        <fullName evidence="2">Uncharacterized protein</fullName>
    </submittedName>
</protein>
<dbReference type="OrthoDB" id="6261012at2759"/>
<feature type="region of interest" description="Disordered" evidence="1">
    <location>
        <begin position="329"/>
        <end position="360"/>
    </location>
</feature>
<sequence>MGDIDISSADEFEMLPGEVSWKPETKQDRSPQFSDCDLFCFALCLARQLSAEDVRLTGFTYSQWWTETFCSGAVDMQTSVLRSRSDVALLTGWLIELLPWESDPRLLQIQLTNKPSWIARSSAPKKGTGNAAVVIEPLEDPTLVDTDVAMDELELIDAQFRDCHLHRWNDYMEIARGRLAELRDQNQETLEKDMSNVSCNSAVIVTNFSPTPGWDEVCAWIDEVSRQMSTESLSTAENQLTSGFSSVRVPQGFVEANLFQPRRLRTILIPALLGAPENAQLSEMQQMARDRLLVAIRQAGLGSLLEPANETLSHVISKRVKAHQIKPMNKGKKIPTQKRLHSSNGHIVTRSRSTRSPCAR</sequence>
<reference evidence="2" key="1">
    <citation type="submission" date="2019-05" db="EMBL/GenBank/DDBJ databases">
        <title>Annotation for the trematode Fasciolopsis buski.</title>
        <authorList>
            <person name="Choi Y.-J."/>
        </authorList>
    </citation>
    <scope>NUCLEOTIDE SEQUENCE</scope>
    <source>
        <strain evidence="2">HT</strain>
        <tissue evidence="2">Whole worm</tissue>
    </source>
</reference>
<evidence type="ECO:0000313" key="3">
    <source>
        <dbReference type="Proteomes" id="UP000728185"/>
    </source>
</evidence>
<accession>A0A8E0RLB4</accession>
<evidence type="ECO:0000313" key="2">
    <source>
        <dbReference type="EMBL" id="KAA0184733.1"/>
    </source>
</evidence>
<comment type="caution">
    <text evidence="2">The sequence shown here is derived from an EMBL/GenBank/DDBJ whole genome shotgun (WGS) entry which is preliminary data.</text>
</comment>
<feature type="compositionally biased region" description="Polar residues" evidence="1">
    <location>
        <begin position="342"/>
        <end position="360"/>
    </location>
</feature>
<name>A0A8E0RLB4_9TREM</name>